<evidence type="ECO:0000256" key="1">
    <source>
        <dbReference type="ARBA" id="ARBA00022801"/>
    </source>
</evidence>
<comment type="caution">
    <text evidence="5">The sequence shown here is derived from an EMBL/GenBank/DDBJ whole genome shotgun (WGS) entry which is preliminary data.</text>
</comment>
<name>A0ABN3G9V7_9ACTN</name>
<keyword evidence="1" id="KW-0378">Hydrolase</keyword>
<dbReference type="Pfam" id="PF08706">
    <property type="entry name" value="D5_N"/>
    <property type="match status" value="1"/>
</dbReference>
<evidence type="ECO:0000259" key="4">
    <source>
        <dbReference type="Pfam" id="PF19263"/>
    </source>
</evidence>
<evidence type="ECO:0000256" key="2">
    <source>
        <dbReference type="SAM" id="MobiDB-lite"/>
    </source>
</evidence>
<feature type="compositionally biased region" description="Basic residues" evidence="2">
    <location>
        <begin position="1"/>
        <end position="10"/>
    </location>
</feature>
<dbReference type="Pfam" id="PF19263">
    <property type="entry name" value="DUF5906"/>
    <property type="match status" value="1"/>
</dbReference>
<gene>
    <name evidence="5" type="ORF">GCM10010170_034630</name>
</gene>
<organism evidence="5 6">
    <name type="scientific">Dactylosporangium salmoneum</name>
    <dbReference type="NCBI Taxonomy" id="53361"/>
    <lineage>
        <taxon>Bacteria</taxon>
        <taxon>Bacillati</taxon>
        <taxon>Actinomycetota</taxon>
        <taxon>Actinomycetes</taxon>
        <taxon>Micromonosporales</taxon>
        <taxon>Micromonosporaceae</taxon>
        <taxon>Dactylosporangium</taxon>
    </lineage>
</organism>
<keyword evidence="6" id="KW-1185">Reference proteome</keyword>
<proteinExistence type="predicted"/>
<sequence>MQHHAGRPQRHIPAGGRPTGDQVTTPDIETFGAVKLADLAEPALRGRFRWCPELGWLAHNGAKWATEAEPEVLRAVVEVIRLYTADIVAQRPLSRDDCRELAGFSAGATQNHAIKILRGAAGIRTHYTEFDALPAVALGQPWTLPCANGVTIELHADGTKKVRATTPDDLNTRTACAYDPDATAPNIAAAFKLYQPDEDVRRYQLQMWCRGLSGMGAENFIANIGEGGGNGKGTMWGCVAAAGGEYAAELPIEVILKSRGAAREVYRSELAKLRGCRLLFCEEPDEGAQYDLGILKKITGGGTLSGRAMGKDGVEFPAKWLFEMAANKRPGWPADDAMTRRYVEIAWNFSIQGSVAGGGREDFKEALKAEASGFLNAILDQWTGAAKPVMPDVIDKQTRLGTAEASPLADFAKAALIAAPAAMSAANDLFAGYLVWAKTANVLSPMTQTKFGRELPRLGYPKVSDRKGTWYVGVTLNEKYETGMFGALRAA</sequence>
<evidence type="ECO:0000313" key="6">
    <source>
        <dbReference type="Proteomes" id="UP001501444"/>
    </source>
</evidence>
<dbReference type="InterPro" id="IPR014818">
    <property type="entry name" value="Phage/plasmid_primase_P4_C"/>
</dbReference>
<dbReference type="Proteomes" id="UP001501444">
    <property type="component" value="Unassembled WGS sequence"/>
</dbReference>
<feature type="region of interest" description="Disordered" evidence="2">
    <location>
        <begin position="1"/>
        <end position="25"/>
    </location>
</feature>
<feature type="domain" description="NrS-1 polymerase-like helicase" evidence="4">
    <location>
        <begin position="224"/>
        <end position="341"/>
    </location>
</feature>
<protein>
    <submittedName>
        <fullName evidence="5">Uncharacterized protein</fullName>
    </submittedName>
</protein>
<evidence type="ECO:0000313" key="5">
    <source>
        <dbReference type="EMBL" id="GAA2347233.1"/>
    </source>
</evidence>
<dbReference type="EMBL" id="BAAARV010000025">
    <property type="protein sequence ID" value="GAA2347233.1"/>
    <property type="molecule type" value="Genomic_DNA"/>
</dbReference>
<dbReference type="InterPro" id="IPR045455">
    <property type="entry name" value="NrS-1_pol-like_helicase"/>
</dbReference>
<accession>A0ABN3G9V7</accession>
<evidence type="ECO:0000259" key="3">
    <source>
        <dbReference type="Pfam" id="PF08706"/>
    </source>
</evidence>
<dbReference type="InterPro" id="IPR051620">
    <property type="entry name" value="ORF904-like_C"/>
</dbReference>
<dbReference type="PANTHER" id="PTHR35372:SF2">
    <property type="entry name" value="SF3 HELICASE DOMAIN-CONTAINING PROTEIN"/>
    <property type="match status" value="1"/>
</dbReference>
<feature type="domain" description="Bacteriophage/plasmid primase P4 C-terminal" evidence="3">
    <location>
        <begin position="45"/>
        <end position="186"/>
    </location>
</feature>
<dbReference type="PANTHER" id="PTHR35372">
    <property type="entry name" value="ATP BINDING PROTEIN-RELATED"/>
    <property type="match status" value="1"/>
</dbReference>
<reference evidence="5 6" key="1">
    <citation type="journal article" date="2019" name="Int. J. Syst. Evol. Microbiol.">
        <title>The Global Catalogue of Microorganisms (GCM) 10K type strain sequencing project: providing services to taxonomists for standard genome sequencing and annotation.</title>
        <authorList>
            <consortium name="The Broad Institute Genomics Platform"/>
            <consortium name="The Broad Institute Genome Sequencing Center for Infectious Disease"/>
            <person name="Wu L."/>
            <person name="Ma J."/>
        </authorList>
    </citation>
    <scope>NUCLEOTIDE SEQUENCE [LARGE SCALE GENOMIC DNA]</scope>
    <source>
        <strain evidence="5 6">JCM 3272</strain>
    </source>
</reference>